<accession>A0AAQ6IHT6</accession>
<reference evidence="3" key="2">
    <citation type="submission" date="2025-08" db="UniProtKB">
        <authorList>
            <consortium name="Ensembl"/>
        </authorList>
    </citation>
    <scope>IDENTIFICATION</scope>
</reference>
<dbReference type="GO" id="GO:0009897">
    <property type="term" value="C:external side of plasma membrane"/>
    <property type="evidence" value="ECO:0007669"/>
    <property type="project" value="TreeGrafter"/>
</dbReference>
<evidence type="ECO:0000259" key="2">
    <source>
        <dbReference type="PROSITE" id="PS50835"/>
    </source>
</evidence>
<keyword evidence="1" id="KW-1133">Transmembrane helix</keyword>
<protein>
    <recommendedName>
        <fullName evidence="2">Ig-like domain-containing protein</fullName>
    </recommendedName>
</protein>
<dbReference type="PROSITE" id="PS50835">
    <property type="entry name" value="IG_LIKE"/>
    <property type="match status" value="1"/>
</dbReference>
<dbReference type="GO" id="GO:0070374">
    <property type="term" value="P:positive regulation of ERK1 and ERK2 cascade"/>
    <property type="evidence" value="ECO:0007669"/>
    <property type="project" value="TreeGrafter"/>
</dbReference>
<dbReference type="PANTHER" id="PTHR11422">
    <property type="entry name" value="T-CELL SURFACE GLYCOPROTEIN CD4"/>
    <property type="match status" value="1"/>
</dbReference>
<dbReference type="InterPro" id="IPR013783">
    <property type="entry name" value="Ig-like_fold"/>
</dbReference>
<dbReference type="Pfam" id="PF13927">
    <property type="entry name" value="Ig_3"/>
    <property type="match status" value="1"/>
</dbReference>
<keyword evidence="4" id="KW-1185">Reference proteome</keyword>
<feature type="transmembrane region" description="Helical" evidence="1">
    <location>
        <begin position="112"/>
        <end position="136"/>
    </location>
</feature>
<feature type="transmembrane region" description="Helical" evidence="1">
    <location>
        <begin position="165"/>
        <end position="183"/>
    </location>
</feature>
<organism evidence="3 4">
    <name type="scientific">Anabas testudineus</name>
    <name type="common">Climbing perch</name>
    <name type="synonym">Anthias testudineus</name>
    <dbReference type="NCBI Taxonomy" id="64144"/>
    <lineage>
        <taxon>Eukaryota</taxon>
        <taxon>Metazoa</taxon>
        <taxon>Chordata</taxon>
        <taxon>Craniata</taxon>
        <taxon>Vertebrata</taxon>
        <taxon>Euteleostomi</taxon>
        <taxon>Actinopterygii</taxon>
        <taxon>Neopterygii</taxon>
        <taxon>Teleostei</taxon>
        <taxon>Neoteleostei</taxon>
        <taxon>Acanthomorphata</taxon>
        <taxon>Anabantaria</taxon>
        <taxon>Anabantiformes</taxon>
        <taxon>Anabantoidei</taxon>
        <taxon>Anabantidae</taxon>
        <taxon>Anabas</taxon>
    </lineage>
</organism>
<evidence type="ECO:0000313" key="3">
    <source>
        <dbReference type="Ensembl" id="ENSATEP00000076930.1"/>
    </source>
</evidence>
<reference evidence="3" key="3">
    <citation type="submission" date="2025-09" db="UniProtKB">
        <authorList>
            <consortium name="Ensembl"/>
        </authorList>
    </citation>
    <scope>IDENTIFICATION</scope>
</reference>
<dbReference type="GO" id="GO:0045121">
    <property type="term" value="C:membrane raft"/>
    <property type="evidence" value="ECO:0007669"/>
    <property type="project" value="TreeGrafter"/>
</dbReference>
<dbReference type="GO" id="GO:0042289">
    <property type="term" value="F:MHC class II protein binding"/>
    <property type="evidence" value="ECO:0007669"/>
    <property type="project" value="TreeGrafter"/>
</dbReference>
<dbReference type="Gene3D" id="2.60.40.10">
    <property type="entry name" value="Immunoglobulins"/>
    <property type="match status" value="1"/>
</dbReference>
<name>A0AAQ6IHT6_ANATE</name>
<dbReference type="AlphaFoldDB" id="A0AAQ6IHT6"/>
<keyword evidence="1" id="KW-0812">Transmembrane</keyword>
<dbReference type="GO" id="GO:0035723">
    <property type="term" value="P:interleukin-15-mediated signaling pathway"/>
    <property type="evidence" value="ECO:0007669"/>
    <property type="project" value="TreeGrafter"/>
</dbReference>
<reference evidence="3 4" key="1">
    <citation type="submission" date="2021-04" db="EMBL/GenBank/DDBJ databases">
        <authorList>
            <consortium name="Wellcome Sanger Institute Data Sharing"/>
        </authorList>
    </citation>
    <scope>NUCLEOTIDE SEQUENCE [LARGE SCALE GENOMIC DNA]</scope>
</reference>
<dbReference type="Ensembl" id="ENSATET00000080266.1">
    <property type="protein sequence ID" value="ENSATEP00000076930.1"/>
    <property type="gene ID" value="ENSATEG00000030687.1"/>
</dbReference>
<dbReference type="GO" id="GO:0042110">
    <property type="term" value="P:T cell activation"/>
    <property type="evidence" value="ECO:0007669"/>
    <property type="project" value="TreeGrafter"/>
</dbReference>
<dbReference type="GeneTree" id="ENSGT01150000287581"/>
<evidence type="ECO:0000313" key="4">
    <source>
        <dbReference type="Proteomes" id="UP000265040"/>
    </source>
</evidence>
<feature type="domain" description="Ig-like" evidence="2">
    <location>
        <begin position="1"/>
        <end position="93"/>
    </location>
</feature>
<dbReference type="SUPFAM" id="SSF48726">
    <property type="entry name" value="Immunoglobulin"/>
    <property type="match status" value="1"/>
</dbReference>
<dbReference type="GO" id="GO:1990782">
    <property type="term" value="F:protein tyrosine kinase binding"/>
    <property type="evidence" value="ECO:0007669"/>
    <property type="project" value="TreeGrafter"/>
</dbReference>
<sequence>TRQHNFISVRDGEDVTLPCNIVRNDQDEYKSPAVELINLGKIGEKAQSKSSRLSVTENCSLVVKKVTVDDSGRYTCRQFNKSGQQQGQDASVHLFVINSEYLQHHNVFNLNCLIVIINIKIVLITVIKFILLFFFLSTVHEHKDDDNKVTLSFIQDCLPPQLNQLSKYTFVICIIACFFCLFVF</sequence>
<evidence type="ECO:0000256" key="1">
    <source>
        <dbReference type="SAM" id="Phobius"/>
    </source>
</evidence>
<dbReference type="Proteomes" id="UP000265040">
    <property type="component" value="Chromosome 24"/>
</dbReference>
<keyword evidence="1" id="KW-0472">Membrane</keyword>
<dbReference type="InterPro" id="IPR036179">
    <property type="entry name" value="Ig-like_dom_sf"/>
</dbReference>
<dbReference type="InterPro" id="IPR003599">
    <property type="entry name" value="Ig_sub"/>
</dbReference>
<dbReference type="SMART" id="SM00409">
    <property type="entry name" value="IG"/>
    <property type="match status" value="1"/>
</dbReference>
<dbReference type="PANTHER" id="PTHR11422:SF5">
    <property type="entry name" value="DIVERSE IMMUNOGLOBULIN DOMAIN-CONTAINING PROTEIN 1.1 ISOFORM X1-RELATED"/>
    <property type="match status" value="1"/>
</dbReference>
<proteinExistence type="predicted"/>
<dbReference type="InterPro" id="IPR007110">
    <property type="entry name" value="Ig-like_dom"/>
</dbReference>